<comment type="caution">
    <text evidence="2">The sequence shown here is derived from an EMBL/GenBank/DDBJ whole genome shotgun (WGS) entry which is preliminary data.</text>
</comment>
<organism evidence="2 3">
    <name type="scientific">Oryza meyeriana var. granulata</name>
    <dbReference type="NCBI Taxonomy" id="110450"/>
    <lineage>
        <taxon>Eukaryota</taxon>
        <taxon>Viridiplantae</taxon>
        <taxon>Streptophyta</taxon>
        <taxon>Embryophyta</taxon>
        <taxon>Tracheophyta</taxon>
        <taxon>Spermatophyta</taxon>
        <taxon>Magnoliopsida</taxon>
        <taxon>Liliopsida</taxon>
        <taxon>Poales</taxon>
        <taxon>Poaceae</taxon>
        <taxon>BOP clade</taxon>
        <taxon>Oryzoideae</taxon>
        <taxon>Oryzeae</taxon>
        <taxon>Oryzinae</taxon>
        <taxon>Oryza</taxon>
        <taxon>Oryza meyeriana</taxon>
    </lineage>
</organism>
<feature type="compositionally biased region" description="Basic residues" evidence="1">
    <location>
        <begin position="147"/>
        <end position="156"/>
    </location>
</feature>
<proteinExistence type="predicted"/>
<sequence>MQKRSKVVGGRAGEENACTVSDRRSVSGHGARGFLRYSGWRGVLVTMLVARPSVRPCRHDLRQGVGRAQGIGACPQVCVRVFAGRSRGRGVGDCIVAAVWYNGATLGLMDAATSSRHSAEQVAGDAARKGGRPRLGRALLGQGEKDRRRKEKRGSA</sequence>
<dbReference type="AlphaFoldDB" id="A0A6G1CIH6"/>
<dbReference type="EMBL" id="SPHZ02000009">
    <property type="protein sequence ID" value="KAF0900445.1"/>
    <property type="molecule type" value="Genomic_DNA"/>
</dbReference>
<dbReference type="Proteomes" id="UP000479710">
    <property type="component" value="Unassembled WGS sequence"/>
</dbReference>
<gene>
    <name evidence="2" type="ORF">E2562_031866</name>
</gene>
<accession>A0A6G1CIH6</accession>
<keyword evidence="3" id="KW-1185">Reference proteome</keyword>
<feature type="region of interest" description="Disordered" evidence="1">
    <location>
        <begin position="119"/>
        <end position="156"/>
    </location>
</feature>
<name>A0A6G1CIH6_9ORYZ</name>
<protein>
    <submittedName>
        <fullName evidence="2">Uncharacterized protein</fullName>
    </submittedName>
</protein>
<evidence type="ECO:0000313" key="2">
    <source>
        <dbReference type="EMBL" id="KAF0900445.1"/>
    </source>
</evidence>
<reference evidence="2 3" key="1">
    <citation type="submission" date="2019-11" db="EMBL/GenBank/DDBJ databases">
        <title>Whole genome sequence of Oryza granulata.</title>
        <authorList>
            <person name="Li W."/>
        </authorList>
    </citation>
    <scope>NUCLEOTIDE SEQUENCE [LARGE SCALE GENOMIC DNA]</scope>
    <source>
        <strain evidence="3">cv. Menghai</strain>
        <tissue evidence="2">Leaf</tissue>
    </source>
</reference>
<evidence type="ECO:0000313" key="3">
    <source>
        <dbReference type="Proteomes" id="UP000479710"/>
    </source>
</evidence>
<evidence type="ECO:0000256" key="1">
    <source>
        <dbReference type="SAM" id="MobiDB-lite"/>
    </source>
</evidence>